<feature type="domain" description="N-acetyltransferase" evidence="1">
    <location>
        <begin position="1"/>
        <end position="164"/>
    </location>
</feature>
<dbReference type="GO" id="GO:0016747">
    <property type="term" value="F:acyltransferase activity, transferring groups other than amino-acyl groups"/>
    <property type="evidence" value="ECO:0007669"/>
    <property type="project" value="InterPro"/>
</dbReference>
<dbReference type="InterPro" id="IPR000182">
    <property type="entry name" value="GNAT_dom"/>
</dbReference>
<dbReference type="PANTHER" id="PTHR43072">
    <property type="entry name" value="N-ACETYLTRANSFERASE"/>
    <property type="match status" value="1"/>
</dbReference>
<proteinExistence type="predicted"/>
<dbReference type="Gene3D" id="3.40.630.30">
    <property type="match status" value="1"/>
</dbReference>
<dbReference type="PROSITE" id="PS51186">
    <property type="entry name" value="GNAT"/>
    <property type="match status" value="1"/>
</dbReference>
<keyword evidence="3" id="KW-1185">Reference proteome</keyword>
<gene>
    <name evidence="2" type="ORF">CYR32_20485</name>
</gene>
<comment type="caution">
    <text evidence="2">The sequence shown here is derived from an EMBL/GenBank/DDBJ whole genome shotgun (WGS) entry which is preliminary data.</text>
</comment>
<dbReference type="CDD" id="cd04301">
    <property type="entry name" value="NAT_SF"/>
    <property type="match status" value="1"/>
</dbReference>
<keyword evidence="2" id="KW-0808">Transferase</keyword>
<name>A0A2N5DT70_9GAMM</name>
<accession>A0A2N5DT70</accession>
<dbReference type="AlphaFoldDB" id="A0A2N5DT70"/>
<dbReference type="Pfam" id="PF00583">
    <property type="entry name" value="Acetyltransf_1"/>
    <property type="match status" value="1"/>
</dbReference>
<dbReference type="Proteomes" id="UP000234503">
    <property type="component" value="Unassembled WGS sequence"/>
</dbReference>
<sequence length="175" mass="19406">MEITEADERHIPAIQQIYAYHVLHGTATFETEPPDPAEMTARLKKVRAAGLPWFVAVEDGNVRGYCYLSLYRERCAYRFTLENSVYIAPNFQGQGIGKKLLLSAVTWAEDRSFRQLVAVVGNSENSASLALHRAAGFSITGTLRSVGFKHGRWLDTVILQRTLGQGDATFPESTG</sequence>
<dbReference type="InterPro" id="IPR016181">
    <property type="entry name" value="Acyl_CoA_acyltransferase"/>
</dbReference>
<dbReference type="GeneID" id="57268595"/>
<evidence type="ECO:0000259" key="1">
    <source>
        <dbReference type="PROSITE" id="PS51186"/>
    </source>
</evidence>
<dbReference type="RefSeq" id="WP_014606056.1">
    <property type="nucleotide sequence ID" value="NZ_PJZH01000045.1"/>
</dbReference>
<dbReference type="PANTHER" id="PTHR43072:SF8">
    <property type="entry name" value="ACYLTRANSFERASE FABY-RELATED"/>
    <property type="match status" value="1"/>
</dbReference>
<reference evidence="2 3" key="1">
    <citation type="submission" date="2017-12" db="EMBL/GenBank/DDBJ databases">
        <title>Characterization of six clinical isolates of Enterochimera gen. nov., a novel genus of the Yersiniaciae family and the three species Enterochimera arupensis sp. nov., Enterochimera coloradensis sp. nov, and Enterochimera californica sp. nov.</title>
        <authorList>
            <person name="Rossi A."/>
            <person name="Fisher M."/>
        </authorList>
    </citation>
    <scope>NUCLEOTIDE SEQUENCE [LARGE SCALE GENOMIC DNA]</scope>
    <source>
        <strain evidence="3">2016-Iso4</strain>
    </source>
</reference>
<evidence type="ECO:0000313" key="2">
    <source>
        <dbReference type="EMBL" id="PLR29536.1"/>
    </source>
</evidence>
<dbReference type="SUPFAM" id="SSF55729">
    <property type="entry name" value="Acyl-CoA N-acyltransferases (Nat)"/>
    <property type="match status" value="1"/>
</dbReference>
<organism evidence="2 3">
    <name type="scientific">Chimaeribacter coloradensis</name>
    <dbReference type="NCBI Taxonomy" id="2060068"/>
    <lineage>
        <taxon>Bacteria</taxon>
        <taxon>Pseudomonadati</taxon>
        <taxon>Pseudomonadota</taxon>
        <taxon>Gammaproteobacteria</taxon>
        <taxon>Enterobacterales</taxon>
        <taxon>Yersiniaceae</taxon>
        <taxon>Chimaeribacter</taxon>
    </lineage>
</organism>
<evidence type="ECO:0000313" key="3">
    <source>
        <dbReference type="Proteomes" id="UP000234503"/>
    </source>
</evidence>
<dbReference type="OrthoDB" id="5459937at2"/>
<protein>
    <submittedName>
        <fullName evidence="2">N-acetyltransferase</fullName>
    </submittedName>
</protein>
<dbReference type="EMBL" id="PJZH01000045">
    <property type="protein sequence ID" value="PLR29536.1"/>
    <property type="molecule type" value="Genomic_DNA"/>
</dbReference>